<keyword evidence="3" id="KW-1185">Reference proteome</keyword>
<evidence type="ECO:0000313" key="2">
    <source>
        <dbReference type="EMBL" id="MFC5829550.1"/>
    </source>
</evidence>
<name>A0ABW1CUT2_9ACTN</name>
<dbReference type="CDD" id="cd00051">
    <property type="entry name" value="EFh"/>
    <property type="match status" value="1"/>
</dbReference>
<dbReference type="InterPro" id="IPR011992">
    <property type="entry name" value="EF-hand-dom_pair"/>
</dbReference>
<reference evidence="3" key="1">
    <citation type="journal article" date="2019" name="Int. J. Syst. Evol. Microbiol.">
        <title>The Global Catalogue of Microorganisms (GCM) 10K type strain sequencing project: providing services to taxonomists for standard genome sequencing and annotation.</title>
        <authorList>
            <consortium name="The Broad Institute Genomics Platform"/>
            <consortium name="The Broad Institute Genome Sequencing Center for Infectious Disease"/>
            <person name="Wu L."/>
            <person name="Ma J."/>
        </authorList>
    </citation>
    <scope>NUCLEOTIDE SEQUENCE [LARGE SCALE GENOMIC DNA]</scope>
    <source>
        <strain evidence="3">CCUG 53903</strain>
    </source>
</reference>
<dbReference type="PROSITE" id="PS00018">
    <property type="entry name" value="EF_HAND_1"/>
    <property type="match status" value="2"/>
</dbReference>
<dbReference type="InterPro" id="IPR018247">
    <property type="entry name" value="EF_Hand_1_Ca_BS"/>
</dbReference>
<protein>
    <submittedName>
        <fullName evidence="2">EF-hand domain-containing protein</fullName>
    </submittedName>
</protein>
<feature type="domain" description="EF-hand" evidence="1">
    <location>
        <begin position="132"/>
        <end position="167"/>
    </location>
</feature>
<accession>A0ABW1CUT2</accession>
<feature type="domain" description="EF-hand" evidence="1">
    <location>
        <begin position="5"/>
        <end position="40"/>
    </location>
</feature>
<organism evidence="2 3">
    <name type="scientific">Nonomuraea insulae</name>
    <dbReference type="NCBI Taxonomy" id="1616787"/>
    <lineage>
        <taxon>Bacteria</taxon>
        <taxon>Bacillati</taxon>
        <taxon>Actinomycetota</taxon>
        <taxon>Actinomycetes</taxon>
        <taxon>Streptosporangiales</taxon>
        <taxon>Streptosporangiaceae</taxon>
        <taxon>Nonomuraea</taxon>
    </lineage>
</organism>
<proteinExistence type="predicted"/>
<dbReference type="RefSeq" id="WP_379519042.1">
    <property type="nucleotide sequence ID" value="NZ_JBHSPA010000047.1"/>
</dbReference>
<dbReference type="EMBL" id="JBHSPA010000047">
    <property type="protein sequence ID" value="MFC5829550.1"/>
    <property type="molecule type" value="Genomic_DNA"/>
</dbReference>
<sequence>MATDLQVLKIDRSFTHIDVDGNGVITRDDLQGLGARLLVGFGASPAGTQGRSVADSFDALWDTIAAAADLNGDSRITPGEYRSSLIASFIDGDRFEPIFRPAIDAVLALADTDGDGLVQAEEFQLIHEAFGRSEQDSEQAFAALDRDGDGALSRGELLQAARDYYTSADPSAIGNLLFGSLPAA</sequence>
<comment type="caution">
    <text evidence="2">The sequence shown here is derived from an EMBL/GenBank/DDBJ whole genome shotgun (WGS) entry which is preliminary data.</text>
</comment>
<dbReference type="Proteomes" id="UP001596058">
    <property type="component" value="Unassembled WGS sequence"/>
</dbReference>
<dbReference type="Pfam" id="PF13202">
    <property type="entry name" value="EF-hand_5"/>
    <property type="match status" value="3"/>
</dbReference>
<dbReference type="InterPro" id="IPR002048">
    <property type="entry name" value="EF_hand_dom"/>
</dbReference>
<dbReference type="SMART" id="SM00054">
    <property type="entry name" value="EFh"/>
    <property type="match status" value="4"/>
</dbReference>
<gene>
    <name evidence="2" type="ORF">ACFPZ3_37295</name>
</gene>
<dbReference type="Gene3D" id="1.10.238.10">
    <property type="entry name" value="EF-hand"/>
    <property type="match status" value="1"/>
</dbReference>
<dbReference type="PROSITE" id="PS50222">
    <property type="entry name" value="EF_HAND_2"/>
    <property type="match status" value="2"/>
</dbReference>
<evidence type="ECO:0000259" key="1">
    <source>
        <dbReference type="PROSITE" id="PS50222"/>
    </source>
</evidence>
<evidence type="ECO:0000313" key="3">
    <source>
        <dbReference type="Proteomes" id="UP001596058"/>
    </source>
</evidence>
<dbReference type="SUPFAM" id="SSF47473">
    <property type="entry name" value="EF-hand"/>
    <property type="match status" value="1"/>
</dbReference>